<feature type="transmembrane region" description="Helical" evidence="1">
    <location>
        <begin position="12"/>
        <end position="34"/>
    </location>
</feature>
<organism evidence="2 3">
    <name type="scientific">Caldicellulosiruptor bescii</name>
    <name type="common">Anaerocellum thermophilum</name>
    <dbReference type="NCBI Taxonomy" id="31899"/>
    <lineage>
        <taxon>Bacteria</taxon>
        <taxon>Bacillati</taxon>
        <taxon>Bacillota</taxon>
        <taxon>Bacillota incertae sedis</taxon>
        <taxon>Caldicellulosiruptorales</taxon>
        <taxon>Caldicellulosiruptoraceae</taxon>
        <taxon>Caldicellulosiruptor</taxon>
    </lineage>
</organism>
<keyword evidence="1" id="KW-1133">Transmembrane helix</keyword>
<dbReference type="RefSeq" id="WP_015909034.1">
    <property type="nucleotide sequence ID" value="NZ_FUZJ01000001.1"/>
</dbReference>
<sequence length="74" mass="8564">MNIVNNIKKLSILTLAFIATNSIFYFSLCISNDILFCLFKSGLWYTIFQLCKEVILLFQNLVGYILAIFTAFIR</sequence>
<comment type="caution">
    <text evidence="2">The sequence shown here is derived from an EMBL/GenBank/DDBJ whole genome shotgun (WGS) entry which is preliminary data.</text>
</comment>
<dbReference type="EMBL" id="FXXC01000001">
    <property type="protein sequence ID" value="SMR91175.1"/>
    <property type="molecule type" value="Genomic_DNA"/>
</dbReference>
<evidence type="ECO:0000313" key="2">
    <source>
        <dbReference type="EMBL" id="SMR91175.1"/>
    </source>
</evidence>
<protein>
    <submittedName>
        <fullName evidence="2">Uncharacterized protein</fullName>
    </submittedName>
</protein>
<keyword evidence="1" id="KW-0812">Transmembrane</keyword>
<proteinExistence type="predicted"/>
<dbReference type="Proteomes" id="UP000196803">
    <property type="component" value="Unassembled WGS sequence"/>
</dbReference>
<feature type="transmembrane region" description="Helical" evidence="1">
    <location>
        <begin position="54"/>
        <end position="73"/>
    </location>
</feature>
<dbReference type="GeneID" id="60596216"/>
<evidence type="ECO:0000313" key="3">
    <source>
        <dbReference type="Proteomes" id="UP000196803"/>
    </source>
</evidence>
<reference evidence="2 3" key="1">
    <citation type="submission" date="2017-05" db="EMBL/GenBank/DDBJ databases">
        <authorList>
            <person name="Varghese N."/>
            <person name="Submissions S."/>
        </authorList>
    </citation>
    <scope>NUCLEOTIDE SEQUENCE [LARGE SCALE GENOMIC DNA]</scope>
    <source>
        <strain evidence="2 3">MACB1020</strain>
    </source>
</reference>
<evidence type="ECO:0000256" key="1">
    <source>
        <dbReference type="SAM" id="Phobius"/>
    </source>
</evidence>
<keyword evidence="3" id="KW-1185">Reference proteome</keyword>
<keyword evidence="1" id="KW-0472">Membrane</keyword>
<gene>
    <name evidence="2" type="ORF">SAMN05216240_0290</name>
</gene>
<name>A0ABY1S577_CALBS</name>
<accession>A0ABY1S577</accession>